<accession>A0ABY5SCP3</accession>
<dbReference type="Proteomes" id="UP001057877">
    <property type="component" value="Chromosome"/>
</dbReference>
<dbReference type="EMBL" id="CP091430">
    <property type="protein sequence ID" value="UVI30058.1"/>
    <property type="molecule type" value="Genomic_DNA"/>
</dbReference>
<sequence length="244" mass="27435">MNYLFHTAKQSYEHFASGKVLYNAPGTTSFPVRLASEIVQRCFHLLREKGVSGPYHLYDPCCGGGYMLTVIGLLHHDRINRITASDQDQAMVKFAAQNLSLLRPDGLAKRKEQVRELFELYQKPSHMEALQSADYLMGLVEQSSALQLDCFQADSTVDNSRDERCRNAHIILTDLPYGGIVDWISGSASPVHDFFESMHKIASPASTVLAVIADKSQSLRHPKFKRLQVQKIGKRHFALFEPLA</sequence>
<evidence type="ECO:0000313" key="1">
    <source>
        <dbReference type="EMBL" id="UVI30058.1"/>
    </source>
</evidence>
<dbReference type="RefSeq" id="WP_258386128.1">
    <property type="nucleotide sequence ID" value="NZ_CP091430.1"/>
</dbReference>
<gene>
    <name evidence="1" type="ORF">L1F29_32555</name>
</gene>
<name>A0ABY5SCP3_9BACL</name>
<organism evidence="1 2">
    <name type="scientific">Paenibacillus spongiae</name>
    <dbReference type="NCBI Taxonomy" id="2909671"/>
    <lineage>
        <taxon>Bacteria</taxon>
        <taxon>Bacillati</taxon>
        <taxon>Bacillota</taxon>
        <taxon>Bacilli</taxon>
        <taxon>Bacillales</taxon>
        <taxon>Paenibacillaceae</taxon>
        <taxon>Paenibacillus</taxon>
    </lineage>
</organism>
<keyword evidence="2" id="KW-1185">Reference proteome</keyword>
<reference evidence="1" key="1">
    <citation type="submission" date="2022-01" db="EMBL/GenBank/DDBJ databases">
        <title>Paenibacillus spongiae sp. nov., isolated from marine sponge.</title>
        <authorList>
            <person name="Li Z."/>
            <person name="Zhang M."/>
        </authorList>
    </citation>
    <scope>NUCLEOTIDE SEQUENCE</scope>
    <source>
        <strain evidence="1">PHS-Z3</strain>
    </source>
</reference>
<dbReference type="InterPro" id="IPR029063">
    <property type="entry name" value="SAM-dependent_MTases_sf"/>
</dbReference>
<evidence type="ECO:0008006" key="3">
    <source>
        <dbReference type="Google" id="ProtNLM"/>
    </source>
</evidence>
<dbReference type="Gene3D" id="3.40.50.150">
    <property type="entry name" value="Vaccinia Virus protein VP39"/>
    <property type="match status" value="1"/>
</dbReference>
<dbReference type="Pfam" id="PF11599">
    <property type="entry name" value="AviRa"/>
    <property type="match status" value="1"/>
</dbReference>
<protein>
    <recommendedName>
        <fullName evidence="3">rRNA methyltransferase</fullName>
    </recommendedName>
</protein>
<dbReference type="Gene3D" id="1.10.287.540">
    <property type="entry name" value="Helix hairpin bin"/>
    <property type="match status" value="1"/>
</dbReference>
<dbReference type="InterPro" id="IPR024268">
    <property type="entry name" value="AviRa"/>
</dbReference>
<proteinExistence type="predicted"/>
<evidence type="ECO:0000313" key="2">
    <source>
        <dbReference type="Proteomes" id="UP001057877"/>
    </source>
</evidence>
<dbReference type="SUPFAM" id="SSF53335">
    <property type="entry name" value="S-adenosyl-L-methionine-dependent methyltransferases"/>
    <property type="match status" value="1"/>
</dbReference>